<evidence type="ECO:0000313" key="4">
    <source>
        <dbReference type="Proteomes" id="UP000298416"/>
    </source>
</evidence>
<accession>A0A8X8XDY5</accession>
<feature type="compositionally biased region" description="Polar residues" evidence="1">
    <location>
        <begin position="32"/>
        <end position="49"/>
    </location>
</feature>
<dbReference type="InterPro" id="IPR023393">
    <property type="entry name" value="START-like_dom_sf"/>
</dbReference>
<feature type="domain" description="Protein ENHANCED DISEASE RESISTANCE 2 C-terminal" evidence="2">
    <location>
        <begin position="487"/>
        <end position="572"/>
    </location>
</feature>
<feature type="region of interest" description="Disordered" evidence="1">
    <location>
        <begin position="310"/>
        <end position="335"/>
    </location>
</feature>
<feature type="compositionally biased region" description="Basic and acidic residues" evidence="1">
    <location>
        <begin position="326"/>
        <end position="335"/>
    </location>
</feature>
<keyword evidence="4" id="KW-1185">Reference proteome</keyword>
<comment type="caution">
    <text evidence="3">The sequence shown here is derived from an EMBL/GenBank/DDBJ whole genome shotgun (WGS) entry which is preliminary data.</text>
</comment>
<dbReference type="Gene3D" id="3.30.530.20">
    <property type="match status" value="1"/>
</dbReference>
<dbReference type="SUPFAM" id="SSF55961">
    <property type="entry name" value="Bet v1-like"/>
    <property type="match status" value="1"/>
</dbReference>
<proteinExistence type="predicted"/>
<evidence type="ECO:0000259" key="2">
    <source>
        <dbReference type="Pfam" id="PF07059"/>
    </source>
</evidence>
<feature type="compositionally biased region" description="Acidic residues" evidence="1">
    <location>
        <begin position="310"/>
        <end position="325"/>
    </location>
</feature>
<dbReference type="PANTHER" id="PTHR12136:SF47">
    <property type="entry name" value="ENHANCED DISEASE RESISTANCE PROTEIN (DUF1336)"/>
    <property type="match status" value="1"/>
</dbReference>
<dbReference type="InterPro" id="IPR045096">
    <property type="entry name" value="EDR2-like"/>
</dbReference>
<name>A0A8X8XDY5_SALSN</name>
<evidence type="ECO:0000313" key="3">
    <source>
        <dbReference type="EMBL" id="KAG6410465.1"/>
    </source>
</evidence>
<dbReference type="PANTHER" id="PTHR12136">
    <property type="entry name" value="ENHANCED DISEASE RESISTANCE-RELATED"/>
    <property type="match status" value="1"/>
</dbReference>
<gene>
    <name evidence="3" type="ORF">SASPL_128526</name>
</gene>
<dbReference type="InterPro" id="IPR009769">
    <property type="entry name" value="EDR2_C"/>
</dbReference>
<sequence length="582" mass="64852">MASSPALDKVGGDASVAAESGSEEKSPPAKNSVKQNGYDTTIRSHSSGSGDRFEYSGWVFHLGVNKVGREYCHFRFLTIRGKYLEMYKRDPHENPGTKPIRRGVIGHTLMVEELGRRKVNNVDMYALRFYNRLDEAKKGEIACTTAGDARKWMEAFDHAKQVIGWQSKRDFVFSRQWFRGQDGKYTILQFPSIHKNRPPRSGYERTKINPSTWEMSDLSTSSSANGARCLITQTLEINPKGWFKWRNKHCPKFEKTVPYALLSQVSGLKEYIGANPALGSVFSTTIVHSKSSDLSGSNSEFEDAEGADEFYDATDDSSSDDDDNENDNKEEVNKDMKTKLRNISWAIAGLSAKRASVQESSVLNTHVSPINLDSDEFHGTMRREKDELDKNCWSSPDGSGFMIRGKAYLKDGMKVKGGEPLLKLVAVDWFKVENCASKVALHPKSLALFALPSAAGKKLPFIFIINLEVPARPNYSLVLYYAADRPGYWMVKRAVGTKACILGKAVTCNYLRQDNFLEIDVDIGSSSVARGVISLVLGYVTSIVVDLAIVIEAKEEAELPEFILGTVRLNRVQLDTAVDLDQ</sequence>
<protein>
    <recommendedName>
        <fullName evidence="2">Protein ENHANCED DISEASE RESISTANCE 2 C-terminal domain-containing protein</fullName>
    </recommendedName>
</protein>
<reference evidence="3" key="1">
    <citation type="submission" date="2018-01" db="EMBL/GenBank/DDBJ databases">
        <authorList>
            <person name="Mao J.F."/>
        </authorList>
    </citation>
    <scope>NUCLEOTIDE SEQUENCE</scope>
    <source>
        <strain evidence="3">Huo1</strain>
        <tissue evidence="3">Leaf</tissue>
    </source>
</reference>
<organism evidence="3">
    <name type="scientific">Salvia splendens</name>
    <name type="common">Scarlet sage</name>
    <dbReference type="NCBI Taxonomy" id="180675"/>
    <lineage>
        <taxon>Eukaryota</taxon>
        <taxon>Viridiplantae</taxon>
        <taxon>Streptophyta</taxon>
        <taxon>Embryophyta</taxon>
        <taxon>Tracheophyta</taxon>
        <taxon>Spermatophyta</taxon>
        <taxon>Magnoliopsida</taxon>
        <taxon>eudicotyledons</taxon>
        <taxon>Gunneridae</taxon>
        <taxon>Pentapetalae</taxon>
        <taxon>asterids</taxon>
        <taxon>lamiids</taxon>
        <taxon>Lamiales</taxon>
        <taxon>Lamiaceae</taxon>
        <taxon>Nepetoideae</taxon>
        <taxon>Mentheae</taxon>
        <taxon>Salviinae</taxon>
        <taxon>Salvia</taxon>
        <taxon>Salvia subgen. Calosphace</taxon>
        <taxon>core Calosphace</taxon>
    </lineage>
</organism>
<dbReference type="EMBL" id="PNBA02000010">
    <property type="protein sequence ID" value="KAG6410465.1"/>
    <property type="molecule type" value="Genomic_DNA"/>
</dbReference>
<feature type="region of interest" description="Disordered" evidence="1">
    <location>
        <begin position="1"/>
        <end position="49"/>
    </location>
</feature>
<dbReference type="AlphaFoldDB" id="A0A8X8XDY5"/>
<reference evidence="3" key="2">
    <citation type="submission" date="2020-08" db="EMBL/GenBank/DDBJ databases">
        <title>Plant Genome Project.</title>
        <authorList>
            <person name="Zhang R.-G."/>
        </authorList>
    </citation>
    <scope>NUCLEOTIDE SEQUENCE</scope>
    <source>
        <strain evidence="3">Huo1</strain>
        <tissue evidence="3">Leaf</tissue>
    </source>
</reference>
<dbReference type="Proteomes" id="UP000298416">
    <property type="component" value="Unassembled WGS sequence"/>
</dbReference>
<feature type="domain" description="Protein ENHANCED DISEASE RESISTANCE 2 C-terminal" evidence="2">
    <location>
        <begin position="393"/>
        <end position="485"/>
    </location>
</feature>
<dbReference type="Pfam" id="PF07059">
    <property type="entry name" value="EDR2_C"/>
    <property type="match status" value="2"/>
</dbReference>
<evidence type="ECO:0000256" key="1">
    <source>
        <dbReference type="SAM" id="MobiDB-lite"/>
    </source>
</evidence>